<keyword evidence="2" id="KW-0119">Carbohydrate metabolism</keyword>
<dbReference type="SUPFAM" id="SSF88713">
    <property type="entry name" value="Glycoside hydrolase/deacetylase"/>
    <property type="match status" value="1"/>
</dbReference>
<evidence type="ECO:0000313" key="5">
    <source>
        <dbReference type="EMBL" id="MEQ2485730.1"/>
    </source>
</evidence>
<comment type="similarity">
    <text evidence="1">Belongs to the glycosyl hydrolase 57 family.</text>
</comment>
<feature type="region of interest" description="Disordered" evidence="3">
    <location>
        <begin position="435"/>
        <end position="482"/>
    </location>
</feature>
<dbReference type="PANTHER" id="PTHR36306">
    <property type="entry name" value="ALPHA-AMYLASE-RELATED-RELATED"/>
    <property type="match status" value="1"/>
</dbReference>
<proteinExistence type="inferred from homology"/>
<name>A0ABV1FN14_9BACT</name>
<dbReference type="InterPro" id="IPR011330">
    <property type="entry name" value="Glyco_hydro/deAcase_b/a-brl"/>
</dbReference>
<protein>
    <submittedName>
        <fullName evidence="5">Glycoside hydrolase family 57 protein</fullName>
    </submittedName>
</protein>
<dbReference type="EMBL" id="JBBNFP010000003">
    <property type="protein sequence ID" value="MEQ2485730.1"/>
    <property type="molecule type" value="Genomic_DNA"/>
</dbReference>
<comment type="caution">
    <text evidence="5">The sequence shown here is derived from an EMBL/GenBank/DDBJ whole genome shotgun (WGS) entry which is preliminary data.</text>
</comment>
<feature type="domain" description="Glycoside hydrolase family 57 N-terminal" evidence="4">
    <location>
        <begin position="6"/>
        <end position="287"/>
    </location>
</feature>
<dbReference type="Pfam" id="PF03065">
    <property type="entry name" value="Glyco_hydro_57"/>
    <property type="match status" value="1"/>
</dbReference>
<feature type="compositionally biased region" description="Basic and acidic residues" evidence="3">
    <location>
        <begin position="472"/>
        <end position="482"/>
    </location>
</feature>
<sequence>MKKICLYFEIHQIVHLKRYRFFDIGTDHYYYDDYENERSVNDTVERSYMPALNTIGKMIEENGDFFKVAFSLSGVGIEQLEVHAPQVLEKLQELNQTGCVEFLAEPYSHGLSSLKDEECFAAEVKKQCKKIKEYFGKKPTVLRNSSLIYSDDIGMQAAQMGFKGMLTEGAKHVLGWKSPHYVYHCPMAPNLKLLLRDITLSDDISLRFSNTSWEGYPLFADNYIGRIAEMPEEEQVVNIFMELSALGIAQPLSSNILDFIHALPVCAKQKGVAFATPSEVFDSTNSVGELCVPDTLSWMDEERDVSCWLGNPMQREAFEKLYSVAERVRIANDPRINVDWDYLQASNNFRFMTTKPSNVGLDRGIYSSPFDAFTNYMNILGDFITRVNDLYPPEIDNDQLNSLLTTIKNEGDEIMMKDQEIQRLQAKIEKIEAENDKLREKYEGKEADAPAKKTAAKKEPAKKAPAKRAPRKKAEQKADEAL</sequence>
<dbReference type="InterPro" id="IPR052046">
    <property type="entry name" value="GH57_Enzymes"/>
</dbReference>
<reference evidence="5 6" key="1">
    <citation type="submission" date="2024-04" db="EMBL/GenBank/DDBJ databases">
        <title>Human intestinal bacterial collection.</title>
        <authorList>
            <person name="Pauvert C."/>
            <person name="Hitch T.C.A."/>
            <person name="Clavel T."/>
        </authorList>
    </citation>
    <scope>NUCLEOTIDE SEQUENCE [LARGE SCALE GENOMIC DNA]</scope>
    <source>
        <strain evidence="5 6">CLA-AA-H145</strain>
    </source>
</reference>
<dbReference type="CDD" id="cd10795">
    <property type="entry name" value="GH57N_MJA1_like"/>
    <property type="match status" value="1"/>
</dbReference>
<gene>
    <name evidence="5" type="ORF">AAAT34_01520</name>
</gene>
<dbReference type="Proteomes" id="UP001487296">
    <property type="component" value="Unassembled WGS sequence"/>
</dbReference>
<evidence type="ECO:0000313" key="6">
    <source>
        <dbReference type="Proteomes" id="UP001487296"/>
    </source>
</evidence>
<dbReference type="InterPro" id="IPR004300">
    <property type="entry name" value="Glyco_hydro_57_N"/>
</dbReference>
<keyword evidence="6" id="KW-1185">Reference proteome</keyword>
<feature type="compositionally biased region" description="Basic and acidic residues" evidence="3">
    <location>
        <begin position="435"/>
        <end position="462"/>
    </location>
</feature>
<organism evidence="5 6">
    <name type="scientific">Hallella faecis</name>
    <dbReference type="NCBI Taxonomy" id="2841596"/>
    <lineage>
        <taxon>Bacteria</taxon>
        <taxon>Pseudomonadati</taxon>
        <taxon>Bacteroidota</taxon>
        <taxon>Bacteroidia</taxon>
        <taxon>Bacteroidales</taxon>
        <taxon>Prevotellaceae</taxon>
        <taxon>Hallella</taxon>
    </lineage>
</organism>
<evidence type="ECO:0000256" key="2">
    <source>
        <dbReference type="ARBA" id="ARBA00023277"/>
    </source>
</evidence>
<dbReference type="Gene3D" id="3.20.110.20">
    <property type="match status" value="1"/>
</dbReference>
<evidence type="ECO:0000256" key="1">
    <source>
        <dbReference type="ARBA" id="ARBA00006821"/>
    </source>
</evidence>
<keyword evidence="5" id="KW-0378">Hydrolase</keyword>
<dbReference type="RefSeq" id="WP_215758728.1">
    <property type="nucleotide sequence ID" value="NZ_JAHKBE010000002.1"/>
</dbReference>
<dbReference type="PANTHER" id="PTHR36306:SF1">
    <property type="entry name" value="ALPHA-AMYLASE-RELATED"/>
    <property type="match status" value="1"/>
</dbReference>
<evidence type="ECO:0000256" key="3">
    <source>
        <dbReference type="SAM" id="MobiDB-lite"/>
    </source>
</evidence>
<evidence type="ECO:0000259" key="4">
    <source>
        <dbReference type="Pfam" id="PF03065"/>
    </source>
</evidence>
<dbReference type="GO" id="GO:0016787">
    <property type="term" value="F:hydrolase activity"/>
    <property type="evidence" value="ECO:0007669"/>
    <property type="project" value="UniProtKB-KW"/>
</dbReference>
<accession>A0ABV1FN14</accession>